<name>A0A251U8H7_HELAN</name>
<dbReference type="AlphaFoldDB" id="A0A251U8H7"/>
<gene>
    <name evidence="1" type="ORF">HannXRQ_Chr08g0236431</name>
</gene>
<organism evidence="1 2">
    <name type="scientific">Helianthus annuus</name>
    <name type="common">Common sunflower</name>
    <dbReference type="NCBI Taxonomy" id="4232"/>
    <lineage>
        <taxon>Eukaryota</taxon>
        <taxon>Viridiplantae</taxon>
        <taxon>Streptophyta</taxon>
        <taxon>Embryophyta</taxon>
        <taxon>Tracheophyta</taxon>
        <taxon>Spermatophyta</taxon>
        <taxon>Magnoliopsida</taxon>
        <taxon>eudicotyledons</taxon>
        <taxon>Gunneridae</taxon>
        <taxon>Pentapetalae</taxon>
        <taxon>asterids</taxon>
        <taxon>campanulids</taxon>
        <taxon>Asterales</taxon>
        <taxon>Asteraceae</taxon>
        <taxon>Asteroideae</taxon>
        <taxon>Heliantheae alliance</taxon>
        <taxon>Heliantheae</taxon>
        <taxon>Helianthus</taxon>
    </lineage>
</organism>
<sequence length="154" mass="18247">MKCLGFVRCSGFILHYGFKLVGFTIYSEFTNYSGFNKIHLILFSCVFRMCKMEHKDVTNDPPPLKQVLQYADWKEKFEVFIQSEDSRMWSYMIDGYIAPTRHVDERAIVISNEKMTDSEKRMYDVEKKALAAKKMSLPFEIKHICNRFRSSREL</sequence>
<evidence type="ECO:0000313" key="1">
    <source>
        <dbReference type="EMBL" id="OTG19648.1"/>
    </source>
</evidence>
<dbReference type="InParanoid" id="A0A251U8H7"/>
<reference evidence="2" key="1">
    <citation type="journal article" date="2017" name="Nature">
        <title>The sunflower genome provides insights into oil metabolism, flowering and Asterid evolution.</title>
        <authorList>
            <person name="Badouin H."/>
            <person name="Gouzy J."/>
            <person name="Grassa C.J."/>
            <person name="Murat F."/>
            <person name="Staton S.E."/>
            <person name="Cottret L."/>
            <person name="Lelandais-Briere C."/>
            <person name="Owens G.L."/>
            <person name="Carrere S."/>
            <person name="Mayjonade B."/>
            <person name="Legrand L."/>
            <person name="Gill N."/>
            <person name="Kane N.C."/>
            <person name="Bowers J.E."/>
            <person name="Hubner S."/>
            <person name="Bellec A."/>
            <person name="Berard A."/>
            <person name="Berges H."/>
            <person name="Blanchet N."/>
            <person name="Boniface M.C."/>
            <person name="Brunel D."/>
            <person name="Catrice O."/>
            <person name="Chaidir N."/>
            <person name="Claudel C."/>
            <person name="Donnadieu C."/>
            <person name="Faraut T."/>
            <person name="Fievet G."/>
            <person name="Helmstetter N."/>
            <person name="King M."/>
            <person name="Knapp S.J."/>
            <person name="Lai Z."/>
            <person name="Le Paslier M.C."/>
            <person name="Lippi Y."/>
            <person name="Lorenzon L."/>
            <person name="Mandel J.R."/>
            <person name="Marage G."/>
            <person name="Marchand G."/>
            <person name="Marquand E."/>
            <person name="Bret-Mestries E."/>
            <person name="Morien E."/>
            <person name="Nambeesan S."/>
            <person name="Nguyen T."/>
            <person name="Pegot-Espagnet P."/>
            <person name="Pouilly N."/>
            <person name="Raftis F."/>
            <person name="Sallet E."/>
            <person name="Schiex T."/>
            <person name="Thomas J."/>
            <person name="Vandecasteele C."/>
            <person name="Vares D."/>
            <person name="Vear F."/>
            <person name="Vautrin S."/>
            <person name="Crespi M."/>
            <person name="Mangin B."/>
            <person name="Burke J.M."/>
            <person name="Salse J."/>
            <person name="Munos S."/>
            <person name="Vincourt P."/>
            <person name="Rieseberg L.H."/>
            <person name="Langlade N.B."/>
        </authorList>
    </citation>
    <scope>NUCLEOTIDE SEQUENCE [LARGE SCALE GENOMIC DNA]</scope>
    <source>
        <strain evidence="2">cv. SF193</strain>
    </source>
</reference>
<dbReference type="Proteomes" id="UP000215914">
    <property type="component" value="Chromosome 8"/>
</dbReference>
<keyword evidence="2" id="KW-1185">Reference proteome</keyword>
<proteinExistence type="predicted"/>
<evidence type="ECO:0000313" key="2">
    <source>
        <dbReference type="Proteomes" id="UP000215914"/>
    </source>
</evidence>
<dbReference type="EMBL" id="CM007897">
    <property type="protein sequence ID" value="OTG19648.1"/>
    <property type="molecule type" value="Genomic_DNA"/>
</dbReference>
<protein>
    <submittedName>
        <fullName evidence="1">Uncharacterized protein</fullName>
    </submittedName>
</protein>
<accession>A0A251U8H7</accession>